<protein>
    <recommendedName>
        <fullName evidence="8">DDE Tnp4 domain-containing protein</fullName>
    </recommendedName>
</protein>
<dbReference type="Pfam" id="PF13359">
    <property type="entry name" value="DDE_Tnp_4"/>
    <property type="match status" value="1"/>
</dbReference>
<sequence length="213" mass="24338">MKGGKGLRHCLGALDGTYIRVHVPKVSKPRFRTRKGWEGSVSDSRVLRDALSRPTGLKVPTTCFNMKHASARNVIERCFGLLKKRWAMLRSPSFYLIKTQYKIIVACSLLHNIIRREMTVDPLEHEAEGWRDKSFPLDERLANIFGKDRTTGKTIYTPESLEAVLEEDDNFGQILVMQKFMQKPKIAEIFNAQQNEEQKLQLVTSLLSGAFDV</sequence>
<feature type="domain" description="DDE Tnp4" evidence="8">
    <location>
        <begin position="62"/>
        <end position="112"/>
    </location>
</feature>
<evidence type="ECO:0000256" key="4">
    <source>
        <dbReference type="ARBA" id="ARBA00022722"/>
    </source>
</evidence>
<dbReference type="AlphaFoldDB" id="A0AAD9WSV5"/>
<proteinExistence type="inferred from homology"/>
<accession>A0AAD9WSV5</accession>
<name>A0AAD9WSV5_9ROSI</name>
<evidence type="ECO:0000256" key="2">
    <source>
        <dbReference type="ARBA" id="ARBA00004123"/>
    </source>
</evidence>
<dbReference type="Proteomes" id="UP001280121">
    <property type="component" value="Unassembled WGS sequence"/>
</dbReference>
<keyword evidence="7" id="KW-0539">Nucleus</keyword>
<evidence type="ECO:0000256" key="6">
    <source>
        <dbReference type="ARBA" id="ARBA00022801"/>
    </source>
</evidence>
<evidence type="ECO:0000256" key="1">
    <source>
        <dbReference type="ARBA" id="ARBA00001968"/>
    </source>
</evidence>
<dbReference type="InterPro" id="IPR027806">
    <property type="entry name" value="HARBI1_dom"/>
</dbReference>
<evidence type="ECO:0000313" key="10">
    <source>
        <dbReference type="Proteomes" id="UP001280121"/>
    </source>
</evidence>
<comment type="caution">
    <text evidence="9">The sequence shown here is derived from an EMBL/GenBank/DDBJ whole genome shotgun (WGS) entry which is preliminary data.</text>
</comment>
<dbReference type="EMBL" id="JANJYI010000007">
    <property type="protein sequence ID" value="KAK2641177.1"/>
    <property type="molecule type" value="Genomic_DNA"/>
</dbReference>
<organism evidence="9 10">
    <name type="scientific">Dipteronia dyeriana</name>
    <dbReference type="NCBI Taxonomy" id="168575"/>
    <lineage>
        <taxon>Eukaryota</taxon>
        <taxon>Viridiplantae</taxon>
        <taxon>Streptophyta</taxon>
        <taxon>Embryophyta</taxon>
        <taxon>Tracheophyta</taxon>
        <taxon>Spermatophyta</taxon>
        <taxon>Magnoliopsida</taxon>
        <taxon>eudicotyledons</taxon>
        <taxon>Gunneridae</taxon>
        <taxon>Pentapetalae</taxon>
        <taxon>rosids</taxon>
        <taxon>malvids</taxon>
        <taxon>Sapindales</taxon>
        <taxon>Sapindaceae</taxon>
        <taxon>Hippocastanoideae</taxon>
        <taxon>Acereae</taxon>
        <taxon>Dipteronia</taxon>
    </lineage>
</organism>
<evidence type="ECO:0000256" key="5">
    <source>
        <dbReference type="ARBA" id="ARBA00022723"/>
    </source>
</evidence>
<dbReference type="InterPro" id="IPR045249">
    <property type="entry name" value="HARBI1-like"/>
</dbReference>
<dbReference type="GO" id="GO:0016787">
    <property type="term" value="F:hydrolase activity"/>
    <property type="evidence" value="ECO:0007669"/>
    <property type="project" value="UniProtKB-KW"/>
</dbReference>
<reference evidence="9" key="1">
    <citation type="journal article" date="2023" name="Plant J.">
        <title>Genome sequences and population genomics provide insights into the demographic history, inbreeding, and mutation load of two 'living fossil' tree species of Dipteronia.</title>
        <authorList>
            <person name="Feng Y."/>
            <person name="Comes H.P."/>
            <person name="Chen J."/>
            <person name="Zhu S."/>
            <person name="Lu R."/>
            <person name="Zhang X."/>
            <person name="Li P."/>
            <person name="Qiu J."/>
            <person name="Olsen K.M."/>
            <person name="Qiu Y."/>
        </authorList>
    </citation>
    <scope>NUCLEOTIDE SEQUENCE</scope>
    <source>
        <strain evidence="9">KIB01</strain>
    </source>
</reference>
<dbReference type="PANTHER" id="PTHR22930">
    <property type="match status" value="1"/>
</dbReference>
<keyword evidence="5" id="KW-0479">Metal-binding</keyword>
<dbReference type="GO" id="GO:0004518">
    <property type="term" value="F:nuclease activity"/>
    <property type="evidence" value="ECO:0007669"/>
    <property type="project" value="UniProtKB-KW"/>
</dbReference>
<evidence type="ECO:0000259" key="8">
    <source>
        <dbReference type="Pfam" id="PF13359"/>
    </source>
</evidence>
<dbReference type="GO" id="GO:0005634">
    <property type="term" value="C:nucleus"/>
    <property type="evidence" value="ECO:0007669"/>
    <property type="project" value="UniProtKB-SubCell"/>
</dbReference>
<keyword evidence="10" id="KW-1185">Reference proteome</keyword>
<dbReference type="GO" id="GO:0046872">
    <property type="term" value="F:metal ion binding"/>
    <property type="evidence" value="ECO:0007669"/>
    <property type="project" value="UniProtKB-KW"/>
</dbReference>
<keyword evidence="6" id="KW-0378">Hydrolase</keyword>
<comment type="subcellular location">
    <subcellularLocation>
        <location evidence="2">Nucleus</location>
    </subcellularLocation>
</comment>
<keyword evidence="4" id="KW-0540">Nuclease</keyword>
<comment type="similarity">
    <text evidence="3">Belongs to the HARBI1 family.</text>
</comment>
<gene>
    <name evidence="9" type="ORF">Ddye_022940</name>
</gene>
<evidence type="ECO:0000256" key="3">
    <source>
        <dbReference type="ARBA" id="ARBA00006958"/>
    </source>
</evidence>
<comment type="cofactor">
    <cofactor evidence="1">
        <name>a divalent metal cation</name>
        <dbReference type="ChEBI" id="CHEBI:60240"/>
    </cofactor>
</comment>
<evidence type="ECO:0000313" key="9">
    <source>
        <dbReference type="EMBL" id="KAK2641177.1"/>
    </source>
</evidence>
<evidence type="ECO:0000256" key="7">
    <source>
        <dbReference type="ARBA" id="ARBA00023242"/>
    </source>
</evidence>
<dbReference type="PANTHER" id="PTHR22930:SF281">
    <property type="entry name" value="NUCLEASE"/>
    <property type="match status" value="1"/>
</dbReference>